<feature type="region of interest" description="Disordered" evidence="1">
    <location>
        <begin position="1"/>
        <end position="29"/>
    </location>
</feature>
<dbReference type="Proteomes" id="UP000029640">
    <property type="component" value="Unassembled WGS sequence"/>
</dbReference>
<accession>A0A095VN05</accession>
<evidence type="ECO:0000313" key="2">
    <source>
        <dbReference type="EMBL" id="KGE02857.1"/>
    </source>
</evidence>
<gene>
    <name evidence="2" type="ORF">HRUBRA_02584</name>
</gene>
<reference evidence="2 3" key="1">
    <citation type="journal article" date="2014" name="Genome Announc.">
        <title>Genome Sequence of Gammaproteobacterial Pseudohaliea rubra Type Strain DSM 19751, Isolated from Coastal Seawater of the Mediterranean Sea.</title>
        <authorList>
            <person name="Spring S."/>
            <person name="Fiebig A."/>
            <person name="Riedel T."/>
            <person name="Goker M."/>
            <person name="Klenk H.P."/>
        </authorList>
    </citation>
    <scope>NUCLEOTIDE SEQUENCE [LARGE SCALE GENOMIC DNA]</scope>
    <source>
        <strain evidence="2 3">DSM 19751</strain>
    </source>
</reference>
<protein>
    <submittedName>
        <fullName evidence="2">Uncharacterized protein</fullName>
    </submittedName>
</protein>
<evidence type="ECO:0000313" key="3">
    <source>
        <dbReference type="Proteomes" id="UP000029640"/>
    </source>
</evidence>
<proteinExistence type="predicted"/>
<sequence length="52" mass="5410">MRAPAHPPRQPGEAYTAGADTPVTGDRDLLAPRDAFPAITTPEELGAALGLR</sequence>
<name>A0A095VN05_9GAMM</name>
<feature type="compositionally biased region" description="Pro residues" evidence="1">
    <location>
        <begin position="1"/>
        <end position="10"/>
    </location>
</feature>
<dbReference type="EMBL" id="AUVB01000081">
    <property type="protein sequence ID" value="KGE02857.1"/>
    <property type="molecule type" value="Genomic_DNA"/>
</dbReference>
<organism evidence="2 3">
    <name type="scientific">Pseudohaliea rubra DSM 19751</name>
    <dbReference type="NCBI Taxonomy" id="1265313"/>
    <lineage>
        <taxon>Bacteria</taxon>
        <taxon>Pseudomonadati</taxon>
        <taxon>Pseudomonadota</taxon>
        <taxon>Gammaproteobacteria</taxon>
        <taxon>Cellvibrionales</taxon>
        <taxon>Halieaceae</taxon>
        <taxon>Pseudohaliea</taxon>
    </lineage>
</organism>
<comment type="caution">
    <text evidence="2">The sequence shown here is derived from an EMBL/GenBank/DDBJ whole genome shotgun (WGS) entry which is preliminary data.</text>
</comment>
<evidence type="ECO:0000256" key="1">
    <source>
        <dbReference type="SAM" id="MobiDB-lite"/>
    </source>
</evidence>
<dbReference type="STRING" id="1265313.HRUBRA_02584"/>
<dbReference type="AlphaFoldDB" id="A0A095VN05"/>
<dbReference type="HOGENOM" id="CLU_3080508_0_0_6"/>
<keyword evidence="3" id="KW-1185">Reference proteome</keyword>